<evidence type="ECO:0000313" key="2">
    <source>
        <dbReference type="Proteomes" id="UP001526201"/>
    </source>
</evidence>
<organism evidence="1 2">
    <name type="scientific">Mycolicibacterium komossense</name>
    <dbReference type="NCBI Taxonomy" id="1779"/>
    <lineage>
        <taxon>Bacteria</taxon>
        <taxon>Bacillati</taxon>
        <taxon>Actinomycetota</taxon>
        <taxon>Actinomycetes</taxon>
        <taxon>Mycobacteriales</taxon>
        <taxon>Mycobacteriaceae</taxon>
        <taxon>Mycolicibacterium</taxon>
    </lineage>
</organism>
<name>A0ABT3CEL8_9MYCO</name>
<proteinExistence type="predicted"/>
<dbReference type="EMBL" id="JACKTY010000030">
    <property type="protein sequence ID" value="MCV7227686.1"/>
    <property type="molecule type" value="Genomic_DNA"/>
</dbReference>
<sequence>MGEQATENLSKVRENLKAGKLDAKDLKVLEHLVERTEAATSQLRAAIVE</sequence>
<keyword evidence="2" id="KW-1185">Reference proteome</keyword>
<evidence type="ECO:0000313" key="1">
    <source>
        <dbReference type="EMBL" id="MCV7227686.1"/>
    </source>
</evidence>
<protein>
    <submittedName>
        <fullName evidence="1">Uncharacterized protein</fullName>
    </submittedName>
</protein>
<gene>
    <name evidence="1" type="ORF">H7J73_16800</name>
</gene>
<comment type="caution">
    <text evidence="1">The sequence shown here is derived from an EMBL/GenBank/DDBJ whole genome shotgun (WGS) entry which is preliminary data.</text>
</comment>
<accession>A0ABT3CEL8</accession>
<dbReference type="Proteomes" id="UP001526201">
    <property type="component" value="Unassembled WGS sequence"/>
</dbReference>
<dbReference type="RefSeq" id="WP_264068682.1">
    <property type="nucleotide sequence ID" value="NZ_JACKTY010000030.1"/>
</dbReference>
<reference evidence="1 2" key="1">
    <citation type="journal article" date="2022" name="BMC Genomics">
        <title>Comparative genome analysis of mycobacteria focusing on tRNA and non-coding RNA.</title>
        <authorList>
            <person name="Behra P.R.K."/>
            <person name="Pettersson B.M.F."/>
            <person name="Ramesh M."/>
            <person name="Das S."/>
            <person name="Dasgupta S."/>
            <person name="Kirsebom L.A."/>
        </authorList>
    </citation>
    <scope>NUCLEOTIDE SEQUENCE [LARGE SCALE GENOMIC DNA]</scope>
    <source>
        <strain evidence="1 2">DSM 44078</strain>
    </source>
</reference>